<dbReference type="EC" id="3.1.3.1" evidence="6"/>
<evidence type="ECO:0000313" key="7">
    <source>
        <dbReference type="Proteomes" id="UP000316714"/>
    </source>
</evidence>
<comment type="caution">
    <text evidence="6">The sequence shown here is derived from an EMBL/GenBank/DDBJ whole genome shotgun (WGS) entry which is preliminary data.</text>
</comment>
<dbReference type="Pfam" id="PF00149">
    <property type="entry name" value="Metallophos"/>
    <property type="match status" value="1"/>
</dbReference>
<dbReference type="EMBL" id="SIHJ01000001">
    <property type="protein sequence ID" value="TWT36458.1"/>
    <property type="molecule type" value="Genomic_DNA"/>
</dbReference>
<evidence type="ECO:0000259" key="4">
    <source>
        <dbReference type="Pfam" id="PF00149"/>
    </source>
</evidence>
<dbReference type="GO" id="GO:0046872">
    <property type="term" value="F:metal ion binding"/>
    <property type="evidence" value="ECO:0007669"/>
    <property type="project" value="InterPro"/>
</dbReference>
<evidence type="ECO:0000256" key="1">
    <source>
        <dbReference type="ARBA" id="ARBA00022729"/>
    </source>
</evidence>
<dbReference type="Proteomes" id="UP000316714">
    <property type="component" value="Unassembled WGS sequence"/>
</dbReference>
<dbReference type="InterPro" id="IPR008963">
    <property type="entry name" value="Purple_acid_Pase-like_N"/>
</dbReference>
<feature type="domain" description="Purple acid phosphatase N-terminal" evidence="5">
    <location>
        <begin position="57"/>
        <end position="158"/>
    </location>
</feature>
<feature type="domain" description="Calcineurin-like phosphoesterase" evidence="4">
    <location>
        <begin position="183"/>
        <end position="349"/>
    </location>
</feature>
<dbReference type="InterPro" id="IPR029052">
    <property type="entry name" value="Metallo-depent_PP-like"/>
</dbReference>
<reference evidence="6 7" key="1">
    <citation type="submission" date="2019-02" db="EMBL/GenBank/DDBJ databases">
        <title>Deep-cultivation of Planctomycetes and their phenomic and genomic characterization uncovers novel biology.</title>
        <authorList>
            <person name="Wiegand S."/>
            <person name="Jogler M."/>
            <person name="Boedeker C."/>
            <person name="Pinto D."/>
            <person name="Vollmers J."/>
            <person name="Rivas-Marin E."/>
            <person name="Kohn T."/>
            <person name="Peeters S.H."/>
            <person name="Heuer A."/>
            <person name="Rast P."/>
            <person name="Oberbeckmann S."/>
            <person name="Bunk B."/>
            <person name="Jeske O."/>
            <person name="Meyerdierks A."/>
            <person name="Storesund J.E."/>
            <person name="Kallscheuer N."/>
            <person name="Luecker S."/>
            <person name="Lage O.M."/>
            <person name="Pohl T."/>
            <person name="Merkel B.J."/>
            <person name="Hornburger P."/>
            <person name="Mueller R.-W."/>
            <person name="Bruemmer F."/>
            <person name="Labrenz M."/>
            <person name="Spormann A.M."/>
            <person name="Op Den Camp H."/>
            <person name="Overmann J."/>
            <person name="Amann R."/>
            <person name="Jetten M.S.M."/>
            <person name="Mascher T."/>
            <person name="Medema M.H."/>
            <person name="Devos D.P."/>
            <person name="Kaster A.-K."/>
            <person name="Ovreas L."/>
            <person name="Rohde M."/>
            <person name="Galperin M.Y."/>
            <person name="Jogler C."/>
        </authorList>
    </citation>
    <scope>NUCLEOTIDE SEQUENCE [LARGE SCALE GENOMIC DNA]</scope>
    <source>
        <strain evidence="6 7">KOR34</strain>
    </source>
</reference>
<dbReference type="GO" id="GO:0003993">
    <property type="term" value="F:acid phosphatase activity"/>
    <property type="evidence" value="ECO:0007669"/>
    <property type="project" value="InterPro"/>
</dbReference>
<feature type="region of interest" description="Disordered" evidence="2">
    <location>
        <begin position="36"/>
        <end position="57"/>
    </location>
</feature>
<dbReference type="InterPro" id="IPR004843">
    <property type="entry name" value="Calcineurin-like_PHP"/>
</dbReference>
<feature type="region of interest" description="Disordered" evidence="2">
    <location>
        <begin position="433"/>
        <end position="456"/>
    </location>
</feature>
<feature type="compositionally biased region" description="Basic and acidic residues" evidence="2">
    <location>
        <begin position="433"/>
        <end position="444"/>
    </location>
</feature>
<evidence type="ECO:0000256" key="2">
    <source>
        <dbReference type="SAM" id="MobiDB-lite"/>
    </source>
</evidence>
<dbReference type="InterPro" id="IPR015914">
    <property type="entry name" value="PAPs_N"/>
</dbReference>
<dbReference type="Pfam" id="PF16656">
    <property type="entry name" value="Pur_ac_phosph_N"/>
    <property type="match status" value="1"/>
</dbReference>
<keyword evidence="7" id="KW-1185">Reference proteome</keyword>
<dbReference type="SUPFAM" id="SSF56300">
    <property type="entry name" value="Metallo-dependent phosphatases"/>
    <property type="match status" value="1"/>
</dbReference>
<feature type="chain" id="PRO_5022981449" evidence="3">
    <location>
        <begin position="35"/>
        <end position="456"/>
    </location>
</feature>
<evidence type="ECO:0000259" key="5">
    <source>
        <dbReference type="Pfam" id="PF16656"/>
    </source>
</evidence>
<dbReference type="GO" id="GO:0004035">
    <property type="term" value="F:alkaline phosphatase activity"/>
    <property type="evidence" value="ECO:0007669"/>
    <property type="project" value="UniProtKB-EC"/>
</dbReference>
<keyword evidence="1 3" id="KW-0732">Signal</keyword>
<evidence type="ECO:0000313" key="6">
    <source>
        <dbReference type="EMBL" id="TWT36458.1"/>
    </source>
</evidence>
<sequence length="456" mass="50970" precursor="true">MSFLLRYPKPDDMRSTIYSFFTTLLLMTTAPSLAHEGHDAPAPTFTEAEQHTPTPLPDRVVLTWPGDPKTSIAVSWRTHASIAESVIEIAPGELLRGNLRTGQVPGARVVEGVCSPFDSDLGTWAQHTVRVDDLAPGKMHAYRVGDGTHWSEWHQFRTASAEPEPFTFVYFGDAQNAVRAMWSRVVREANQHAPRSAFMLHAGDLVNRGNRDAEWGEWFGAGAWLNGMIPSIASPGNHEYGEGLSRHWRPQFSFPLNGPPGLEETVYWVDYQGARIISLNSNEQIERQTLWLDSVLSDPNRPKWTFVTFHHPIFSAAKERDNARLRAAWRPVLEKHGVDMVLQGHDHAYARSGLGGPKNVSDGVSGKSSNTVYVVSVSGPKMYELQEKWDVPRVASGVQLFQVIRVSPDEIKYEARLATGELYDSFTLRKDESGQAELHEHEVETPEINAKQAEAE</sequence>
<proteinExistence type="predicted"/>
<organism evidence="6 7">
    <name type="scientific">Posidoniimonas corsicana</name>
    <dbReference type="NCBI Taxonomy" id="1938618"/>
    <lineage>
        <taxon>Bacteria</taxon>
        <taxon>Pseudomonadati</taxon>
        <taxon>Planctomycetota</taxon>
        <taxon>Planctomycetia</taxon>
        <taxon>Pirellulales</taxon>
        <taxon>Lacipirellulaceae</taxon>
        <taxon>Posidoniimonas</taxon>
    </lineage>
</organism>
<evidence type="ECO:0000256" key="3">
    <source>
        <dbReference type="SAM" id="SignalP"/>
    </source>
</evidence>
<dbReference type="SUPFAM" id="SSF49363">
    <property type="entry name" value="Purple acid phosphatase, N-terminal domain"/>
    <property type="match status" value="1"/>
</dbReference>
<keyword evidence="6" id="KW-0378">Hydrolase</keyword>
<gene>
    <name evidence="6" type="primary">phoA_1</name>
    <name evidence="6" type="ORF">KOR34_13640</name>
</gene>
<dbReference type="PANTHER" id="PTHR22953">
    <property type="entry name" value="ACID PHOSPHATASE RELATED"/>
    <property type="match status" value="1"/>
</dbReference>
<dbReference type="Gene3D" id="3.60.21.10">
    <property type="match status" value="1"/>
</dbReference>
<dbReference type="PANTHER" id="PTHR22953:SF153">
    <property type="entry name" value="PURPLE ACID PHOSPHATASE"/>
    <property type="match status" value="1"/>
</dbReference>
<dbReference type="AlphaFoldDB" id="A0A5C5VCX9"/>
<feature type="signal peptide" evidence="3">
    <location>
        <begin position="1"/>
        <end position="34"/>
    </location>
</feature>
<dbReference type="InterPro" id="IPR039331">
    <property type="entry name" value="PAPs-like"/>
</dbReference>
<accession>A0A5C5VCX9</accession>
<protein>
    <submittedName>
        <fullName evidence="6">Alkaline phosphatase</fullName>
        <ecNumber evidence="6">3.1.3.1</ecNumber>
    </submittedName>
</protein>
<name>A0A5C5VCX9_9BACT</name>
<dbReference type="Gene3D" id="2.60.40.380">
    <property type="entry name" value="Purple acid phosphatase-like, N-terminal"/>
    <property type="match status" value="1"/>
</dbReference>